<accession>A0A1H5PW42</accession>
<evidence type="ECO:0000313" key="3">
    <source>
        <dbReference type="Proteomes" id="UP000181980"/>
    </source>
</evidence>
<name>A0A1H5PW42_9ACTN</name>
<dbReference type="AlphaFoldDB" id="A0A1H5PW42"/>
<dbReference type="InterPro" id="IPR036388">
    <property type="entry name" value="WH-like_DNA-bd_sf"/>
</dbReference>
<dbReference type="GO" id="GO:0003677">
    <property type="term" value="F:DNA binding"/>
    <property type="evidence" value="ECO:0007669"/>
    <property type="project" value="InterPro"/>
</dbReference>
<dbReference type="EMBL" id="FNUC01000004">
    <property type="protein sequence ID" value="SEF17929.1"/>
    <property type="molecule type" value="Genomic_DNA"/>
</dbReference>
<proteinExistence type="predicted"/>
<organism evidence="2 3">
    <name type="scientific">Jiangella alba</name>
    <dbReference type="NCBI Taxonomy" id="561176"/>
    <lineage>
        <taxon>Bacteria</taxon>
        <taxon>Bacillati</taxon>
        <taxon>Actinomycetota</taxon>
        <taxon>Actinomycetes</taxon>
        <taxon>Jiangellales</taxon>
        <taxon>Jiangellaceae</taxon>
        <taxon>Jiangella</taxon>
    </lineage>
</organism>
<sequence length="817" mass="85570">MPRDRLLDRLDRPAALRAIVGLPGTGKTALVAEWTRRLEAAGTSVTWIDDAVGLPGAIAAAGESVIVVDRGDDLPEPDAVAAALARAPHVRLVVCGRRPLPLVTAAQRAGLEVTQLTGAQLLATPDECAAAWGERGTAAVHEHTRGWLLPARLMIDAPTAEDGRRAAADYVRAVVLDGLPAAVRGAALRLALADPITPVHLRVAGVGDDLAEELRALAAGCRWRGVGSRPTRPGGVDPASGATPEAGVGVAGGRDGGGDGSAWSLPPVLRDALVAELAAAEPEQPAAWHRRYARALLDAGAPGPAARHARSAADWPLLARVWNSAGLTLLTERSDDLVAAFGELPARVPHEVADLRLPAAAARILTSHPPGVRTLQALASAFRAGGEQLLRAEEMTPGRPSDRQLQLLSIGIVADRLDGRYERAAAGAARLERELTGRDGDVWPMHRAWALHQSAQALLLGGNGPRAVAAGTQAYAAAHDVAAHPVTAHIAADLALLHAATGATVDARYWLDVHERHAAPARWLEYLVRLPAHLAAAFVAADRLDRDAARAHLERAEDDTGQAELWPFAVAARTQYALSFGDPLLALADAERSAAASPAPPGGLAARIVDRCRAELLLALGELNRVDTLLRAAGPDADWTAVPLARFHLLRGEPARAGHTAGAAAWAPETTPRDRIELLLIEAAAAEALGSPGTADHSFGRAAALAARTGALRSFTLLPDGLRDVLAKRSGIALDPAVLSTRPAYPARAELVTLTERQHAVLRALTRHEDAAAISYALVMAPSLVEDELRSLYAVLGTTARDAALLRARRLGLLPGD</sequence>
<dbReference type="STRING" id="561176.SAMN04488561_6125"/>
<dbReference type="GO" id="GO:0006355">
    <property type="term" value="P:regulation of DNA-templated transcription"/>
    <property type="evidence" value="ECO:0007669"/>
    <property type="project" value="InterPro"/>
</dbReference>
<keyword evidence="3" id="KW-1185">Reference proteome</keyword>
<gene>
    <name evidence="2" type="ORF">SAMN04488561_6125</name>
</gene>
<evidence type="ECO:0000256" key="1">
    <source>
        <dbReference type="SAM" id="MobiDB-lite"/>
    </source>
</evidence>
<dbReference type="Proteomes" id="UP000181980">
    <property type="component" value="Unassembled WGS sequence"/>
</dbReference>
<reference evidence="3" key="1">
    <citation type="submission" date="2016-10" db="EMBL/GenBank/DDBJ databases">
        <authorList>
            <person name="Varghese N."/>
            <person name="Submissions S."/>
        </authorList>
    </citation>
    <scope>NUCLEOTIDE SEQUENCE [LARGE SCALE GENOMIC DNA]</scope>
    <source>
        <strain evidence="3">DSM 45237</strain>
    </source>
</reference>
<dbReference type="Gene3D" id="1.10.10.10">
    <property type="entry name" value="Winged helix-like DNA-binding domain superfamily/Winged helix DNA-binding domain"/>
    <property type="match status" value="1"/>
</dbReference>
<dbReference type="InterPro" id="IPR016032">
    <property type="entry name" value="Sig_transdc_resp-reg_C-effctor"/>
</dbReference>
<feature type="region of interest" description="Disordered" evidence="1">
    <location>
        <begin position="228"/>
        <end position="257"/>
    </location>
</feature>
<protein>
    <submittedName>
        <fullName evidence="2">LuxR family transcriptional regulator, maltose regulon positive regulatory protein</fullName>
    </submittedName>
</protein>
<dbReference type="SUPFAM" id="SSF46894">
    <property type="entry name" value="C-terminal effector domain of the bipartite response regulators"/>
    <property type="match status" value="1"/>
</dbReference>
<evidence type="ECO:0000313" key="2">
    <source>
        <dbReference type="EMBL" id="SEF17929.1"/>
    </source>
</evidence>